<reference evidence="8" key="1">
    <citation type="submission" date="2021-12" db="EMBL/GenBank/DDBJ databases">
        <authorList>
            <person name="King R."/>
        </authorList>
    </citation>
    <scope>NUCLEOTIDE SEQUENCE</scope>
</reference>
<proteinExistence type="inferred from homology"/>
<keyword evidence="2" id="KW-0719">Serine esterase</keyword>
<evidence type="ECO:0000256" key="6">
    <source>
        <dbReference type="RuleBase" id="RU361235"/>
    </source>
</evidence>
<keyword evidence="4" id="KW-1015">Disulfide bond</keyword>
<dbReference type="AlphaFoldDB" id="A0A9P0C1D0"/>
<accession>A0A9P0C1D0</accession>
<dbReference type="OrthoDB" id="3200163at2759"/>
<dbReference type="GO" id="GO:0052689">
    <property type="term" value="F:carboxylic ester hydrolase activity"/>
    <property type="evidence" value="ECO:0007669"/>
    <property type="project" value="UniProtKB-KW"/>
</dbReference>
<evidence type="ECO:0000256" key="1">
    <source>
        <dbReference type="ARBA" id="ARBA00005964"/>
    </source>
</evidence>
<keyword evidence="3 6" id="KW-0378">Hydrolase</keyword>
<evidence type="ECO:0000256" key="4">
    <source>
        <dbReference type="ARBA" id="ARBA00023157"/>
    </source>
</evidence>
<dbReference type="InterPro" id="IPR050309">
    <property type="entry name" value="Type-B_Carboxylest/Lipase"/>
</dbReference>
<sequence>MLLWSVLLFSAVVSSGYGDDSEWREVKTFQGTVRGRKDPEGGLYGFYSIPYATAPRGKDRYKEALPGSVWLQTLDAVDKRIICWQAKTKYINVENQTMQEDCLHVNVFVPDTEKKKLPVIVLVHGGGFSIGYGNMMTTKQLVKEKKVIAVTFNYRLGVQGFLCLGTKDVPGNAGLKDQVALLKWVKKNIARFGGNPDDVTISGGSAGSLSVSLLMLSNAAKGLFHKVIPESGASVSSIAVQIDPLENAKTFAKRLNFTDVDDFHALKEFYKTTPLESLMLDVITPQKDVSMLFSACVERKTGGPVFLTENPLNIIKKGNYKKLPVLFGISNMEGSMYVDYFETWKNEMNEKFSDFLPIDLQFENEEEKEEVARRLKQFYFGPHPVNNQNILAYVEYFSDALMGYPTYRTAKLQVESGNKQVYLYEYAFVDESFPVVPHTSVRGASHCGQTMAVFDGIAFVTDDESSLSPEFKKMKTTMRELWHNFIVHGKPVPEGSPFPAWPAADANGNPHMSLDRTLELRGPFLDKRMQLWDDIYDKYYREPVSPPEPPPEKHTEL</sequence>
<feature type="signal peptide" evidence="6">
    <location>
        <begin position="1"/>
        <end position="18"/>
    </location>
</feature>
<feature type="domain" description="Carboxylesterase type B" evidence="7">
    <location>
        <begin position="25"/>
        <end position="532"/>
    </location>
</feature>
<evidence type="ECO:0000256" key="3">
    <source>
        <dbReference type="ARBA" id="ARBA00022801"/>
    </source>
</evidence>
<comment type="similarity">
    <text evidence="1 6">Belongs to the type-B carboxylesterase/lipase family.</text>
</comment>
<gene>
    <name evidence="8" type="ORF">CINC_LOCUS9343</name>
</gene>
<organism evidence="8 9">
    <name type="scientific">Chrysodeixis includens</name>
    <name type="common">Soybean looper</name>
    <name type="synonym">Pseudoplusia includens</name>
    <dbReference type="NCBI Taxonomy" id="689277"/>
    <lineage>
        <taxon>Eukaryota</taxon>
        <taxon>Metazoa</taxon>
        <taxon>Ecdysozoa</taxon>
        <taxon>Arthropoda</taxon>
        <taxon>Hexapoda</taxon>
        <taxon>Insecta</taxon>
        <taxon>Pterygota</taxon>
        <taxon>Neoptera</taxon>
        <taxon>Endopterygota</taxon>
        <taxon>Lepidoptera</taxon>
        <taxon>Glossata</taxon>
        <taxon>Ditrysia</taxon>
        <taxon>Noctuoidea</taxon>
        <taxon>Noctuidae</taxon>
        <taxon>Plusiinae</taxon>
        <taxon>Chrysodeixis</taxon>
    </lineage>
</organism>
<evidence type="ECO:0000313" key="8">
    <source>
        <dbReference type="EMBL" id="CAH0600393.1"/>
    </source>
</evidence>
<dbReference type="InterPro" id="IPR019826">
    <property type="entry name" value="Carboxylesterase_B_AS"/>
</dbReference>
<dbReference type="Proteomes" id="UP001154114">
    <property type="component" value="Chromosome 3"/>
</dbReference>
<dbReference type="Gene3D" id="3.40.50.1820">
    <property type="entry name" value="alpha/beta hydrolase"/>
    <property type="match status" value="1"/>
</dbReference>
<evidence type="ECO:0000256" key="2">
    <source>
        <dbReference type="ARBA" id="ARBA00022487"/>
    </source>
</evidence>
<evidence type="ECO:0000313" key="9">
    <source>
        <dbReference type="Proteomes" id="UP001154114"/>
    </source>
</evidence>
<keyword evidence="6" id="KW-0732">Signal</keyword>
<dbReference type="EMBL" id="LR824006">
    <property type="protein sequence ID" value="CAH0600393.1"/>
    <property type="molecule type" value="Genomic_DNA"/>
</dbReference>
<dbReference type="EC" id="3.1.1.-" evidence="6"/>
<keyword evidence="5" id="KW-0325">Glycoprotein</keyword>
<protein>
    <recommendedName>
        <fullName evidence="6">Carboxylic ester hydrolase</fullName>
        <ecNumber evidence="6">3.1.1.-</ecNumber>
    </recommendedName>
</protein>
<dbReference type="InterPro" id="IPR029058">
    <property type="entry name" value="AB_hydrolase_fold"/>
</dbReference>
<dbReference type="SUPFAM" id="SSF53474">
    <property type="entry name" value="alpha/beta-Hydrolases"/>
    <property type="match status" value="1"/>
</dbReference>
<feature type="chain" id="PRO_5040536958" description="Carboxylic ester hydrolase" evidence="6">
    <location>
        <begin position="19"/>
        <end position="557"/>
    </location>
</feature>
<dbReference type="PROSITE" id="PS00122">
    <property type="entry name" value="CARBOXYLESTERASE_B_1"/>
    <property type="match status" value="1"/>
</dbReference>
<keyword evidence="9" id="KW-1185">Reference proteome</keyword>
<evidence type="ECO:0000256" key="5">
    <source>
        <dbReference type="ARBA" id="ARBA00023180"/>
    </source>
</evidence>
<evidence type="ECO:0000259" key="7">
    <source>
        <dbReference type="Pfam" id="PF00135"/>
    </source>
</evidence>
<dbReference type="InterPro" id="IPR002018">
    <property type="entry name" value="CarbesteraseB"/>
</dbReference>
<dbReference type="Pfam" id="PF00135">
    <property type="entry name" value="COesterase"/>
    <property type="match status" value="1"/>
</dbReference>
<dbReference type="PANTHER" id="PTHR11559">
    <property type="entry name" value="CARBOXYLESTERASE"/>
    <property type="match status" value="1"/>
</dbReference>
<name>A0A9P0C1D0_CHRIL</name>